<keyword evidence="2" id="KW-0472">Membrane</keyword>
<accession>A0ABR3JB17</accession>
<feature type="transmembrane region" description="Helical" evidence="2">
    <location>
        <begin position="15"/>
        <end position="35"/>
    </location>
</feature>
<dbReference type="EMBL" id="JASNQZ010000010">
    <property type="protein sequence ID" value="KAL0952628.1"/>
    <property type="molecule type" value="Genomic_DNA"/>
</dbReference>
<sequence>MPPEPRKGTKPEPIGNFPTLFLFTTCTICALFLLWRRADTLRRVVAQTLHLKTWSQTEGNIRLSEDDGPSSTEFLDDGDDDEDAQVVVLPTVDPQRTPIGLPPSERPIRVLGATPQGQ</sequence>
<keyword evidence="2" id="KW-1133">Transmembrane helix</keyword>
<evidence type="ECO:0000256" key="1">
    <source>
        <dbReference type="SAM" id="MobiDB-lite"/>
    </source>
</evidence>
<proteinExistence type="predicted"/>
<keyword evidence="2" id="KW-0812">Transmembrane</keyword>
<organism evidence="3 4">
    <name type="scientific">Hohenbuehelia grisea</name>
    <dbReference type="NCBI Taxonomy" id="104357"/>
    <lineage>
        <taxon>Eukaryota</taxon>
        <taxon>Fungi</taxon>
        <taxon>Dikarya</taxon>
        <taxon>Basidiomycota</taxon>
        <taxon>Agaricomycotina</taxon>
        <taxon>Agaricomycetes</taxon>
        <taxon>Agaricomycetidae</taxon>
        <taxon>Agaricales</taxon>
        <taxon>Pleurotineae</taxon>
        <taxon>Pleurotaceae</taxon>
        <taxon>Hohenbuehelia</taxon>
    </lineage>
</organism>
<dbReference type="Proteomes" id="UP001556367">
    <property type="component" value="Unassembled WGS sequence"/>
</dbReference>
<gene>
    <name evidence="3" type="ORF">HGRIS_006876</name>
</gene>
<keyword evidence="4" id="KW-1185">Reference proteome</keyword>
<evidence type="ECO:0000256" key="2">
    <source>
        <dbReference type="SAM" id="Phobius"/>
    </source>
</evidence>
<reference evidence="4" key="1">
    <citation type="submission" date="2024-06" db="EMBL/GenBank/DDBJ databases">
        <title>Multi-omics analyses provide insights into the biosynthesis of the anticancer antibiotic pleurotin in Hohenbuehelia grisea.</title>
        <authorList>
            <person name="Weaver J.A."/>
            <person name="Alberti F."/>
        </authorList>
    </citation>
    <scope>NUCLEOTIDE SEQUENCE [LARGE SCALE GENOMIC DNA]</scope>
    <source>
        <strain evidence="4">T-177</strain>
    </source>
</reference>
<feature type="region of interest" description="Disordered" evidence="1">
    <location>
        <begin position="57"/>
        <end position="81"/>
    </location>
</feature>
<evidence type="ECO:0000313" key="4">
    <source>
        <dbReference type="Proteomes" id="UP001556367"/>
    </source>
</evidence>
<name>A0ABR3JB17_9AGAR</name>
<evidence type="ECO:0000313" key="3">
    <source>
        <dbReference type="EMBL" id="KAL0952628.1"/>
    </source>
</evidence>
<feature type="region of interest" description="Disordered" evidence="1">
    <location>
        <begin position="94"/>
        <end position="118"/>
    </location>
</feature>
<protein>
    <submittedName>
        <fullName evidence="3">Uncharacterized protein</fullName>
    </submittedName>
</protein>
<comment type="caution">
    <text evidence="3">The sequence shown here is derived from an EMBL/GenBank/DDBJ whole genome shotgun (WGS) entry which is preliminary data.</text>
</comment>